<feature type="transmembrane region" description="Helical" evidence="1">
    <location>
        <begin position="197"/>
        <end position="215"/>
    </location>
</feature>
<gene>
    <name evidence="3" type="ORF">P0M35_01100</name>
</gene>
<keyword evidence="4" id="KW-1185">Reference proteome</keyword>
<evidence type="ECO:0000256" key="1">
    <source>
        <dbReference type="SAM" id="Phobius"/>
    </source>
</evidence>
<keyword evidence="1" id="KW-0812">Transmembrane</keyword>
<evidence type="ECO:0000256" key="2">
    <source>
        <dbReference type="SAM" id="SignalP"/>
    </source>
</evidence>
<feature type="signal peptide" evidence="2">
    <location>
        <begin position="1"/>
        <end position="19"/>
    </location>
</feature>
<keyword evidence="1" id="KW-1133">Transmembrane helix</keyword>
<accession>A0AAE3P0D3</accession>
<feature type="chain" id="PRO_5041950212" evidence="2">
    <location>
        <begin position="20"/>
        <end position="220"/>
    </location>
</feature>
<keyword evidence="1" id="KW-0472">Membrane</keyword>
<evidence type="ECO:0000313" key="3">
    <source>
        <dbReference type="EMBL" id="MDF1610733.1"/>
    </source>
</evidence>
<keyword evidence="2" id="KW-0732">Signal</keyword>
<proteinExistence type="predicted"/>
<reference evidence="3" key="1">
    <citation type="submission" date="2023-03" db="EMBL/GenBank/DDBJ databases">
        <title>Stygiobacter electus gen. nov., sp. nov., facultatively anaerobic thermotolerant bacterium of the class Ignavibacteria from a well of Yessentuki mineral water deposit.</title>
        <authorList>
            <person name="Podosokorskaya O.A."/>
            <person name="Elcheninov A.G."/>
            <person name="Petrova N.F."/>
            <person name="Zavarzina D.G."/>
            <person name="Kublanov I.V."/>
            <person name="Merkel A.Y."/>
        </authorList>
    </citation>
    <scope>NUCLEOTIDE SEQUENCE</scope>
    <source>
        <strain evidence="3">09-Me</strain>
    </source>
</reference>
<evidence type="ECO:0000313" key="4">
    <source>
        <dbReference type="Proteomes" id="UP001221302"/>
    </source>
</evidence>
<protein>
    <submittedName>
        <fullName evidence="3">Uncharacterized protein</fullName>
    </submittedName>
</protein>
<organism evidence="3 4">
    <name type="scientific">Stygiobacter electus</name>
    <dbReference type="NCBI Taxonomy" id="3032292"/>
    <lineage>
        <taxon>Bacteria</taxon>
        <taxon>Pseudomonadati</taxon>
        <taxon>Ignavibacteriota</taxon>
        <taxon>Ignavibacteria</taxon>
        <taxon>Ignavibacteriales</taxon>
        <taxon>Melioribacteraceae</taxon>
        <taxon>Stygiobacter</taxon>
    </lineage>
</organism>
<comment type="caution">
    <text evidence="3">The sequence shown here is derived from an EMBL/GenBank/DDBJ whole genome shotgun (WGS) entry which is preliminary data.</text>
</comment>
<name>A0AAE3P0D3_9BACT</name>
<dbReference type="EMBL" id="JARGDL010000001">
    <property type="protein sequence ID" value="MDF1610733.1"/>
    <property type="molecule type" value="Genomic_DNA"/>
</dbReference>
<dbReference type="Proteomes" id="UP001221302">
    <property type="component" value="Unassembled WGS sequence"/>
</dbReference>
<sequence length="220" mass="25430">MKSKFLLIPILLFISNACLDYTQITTIKTDGSGNMFIHYFMKWTNPKDSTIIEQLGIFNKDSVYKEFSSQYSNITNVEVYQNPGDSTLHAKVELNFSTLDSLNLTPAFRKSQLTVKDGEKNIKIFSQFIPPIATGFGFENKNFSLTFIYYLPGEILSHNAVEQYRNRLTWKYSLSEIGMGKFITATYRPFKLKETPIWIYIIALFVLSVVLVYLFSKRIK</sequence>
<dbReference type="RefSeq" id="WP_321534498.1">
    <property type="nucleotide sequence ID" value="NZ_JARGDL010000001.1"/>
</dbReference>
<dbReference type="AlphaFoldDB" id="A0AAE3P0D3"/>